<feature type="chain" id="PRO_5023013185" evidence="1">
    <location>
        <begin position="34"/>
        <end position="194"/>
    </location>
</feature>
<keyword evidence="3" id="KW-1185">Reference proteome</keyword>
<dbReference type="InterPro" id="IPR006311">
    <property type="entry name" value="TAT_signal"/>
</dbReference>
<evidence type="ECO:0000313" key="3">
    <source>
        <dbReference type="Proteomes" id="UP000321039"/>
    </source>
</evidence>
<dbReference type="RefSeq" id="WP_148066817.1">
    <property type="nucleotide sequence ID" value="NZ_VRZA01000001.1"/>
</dbReference>
<organism evidence="2 3">
    <name type="scientific">Parahaliea maris</name>
    <dbReference type="NCBI Taxonomy" id="2716870"/>
    <lineage>
        <taxon>Bacteria</taxon>
        <taxon>Pseudomonadati</taxon>
        <taxon>Pseudomonadota</taxon>
        <taxon>Gammaproteobacteria</taxon>
        <taxon>Cellvibrionales</taxon>
        <taxon>Halieaceae</taxon>
        <taxon>Parahaliea</taxon>
    </lineage>
</organism>
<dbReference type="InterPro" id="IPR027056">
    <property type="entry name" value="Gluconate_2DH_su3"/>
</dbReference>
<dbReference type="PROSITE" id="PS51318">
    <property type="entry name" value="TAT"/>
    <property type="match status" value="1"/>
</dbReference>
<feature type="signal peptide" evidence="1">
    <location>
        <begin position="1"/>
        <end position="33"/>
    </location>
</feature>
<keyword evidence="1" id="KW-0732">Signal</keyword>
<gene>
    <name evidence="2" type="ORF">FV139_03440</name>
</gene>
<dbReference type="AlphaFoldDB" id="A0A5C9A6I2"/>
<dbReference type="EMBL" id="VRZA01000001">
    <property type="protein sequence ID" value="TXS96545.1"/>
    <property type="molecule type" value="Genomic_DNA"/>
</dbReference>
<reference evidence="2 3" key="1">
    <citation type="submission" date="2019-08" db="EMBL/GenBank/DDBJ databases">
        <title>Parahaliea maris sp. nov., isolated from the surface seawater.</title>
        <authorList>
            <person name="Liu Y."/>
        </authorList>
    </citation>
    <scope>NUCLEOTIDE SEQUENCE [LARGE SCALE GENOMIC DNA]</scope>
    <source>
        <strain evidence="2 3">HSLHS9</strain>
    </source>
</reference>
<accession>A0A5C9A6I2</accession>
<evidence type="ECO:0000313" key="2">
    <source>
        <dbReference type="EMBL" id="TXS96545.1"/>
    </source>
</evidence>
<dbReference type="Proteomes" id="UP000321039">
    <property type="component" value="Unassembled WGS sequence"/>
</dbReference>
<comment type="caution">
    <text evidence="2">The sequence shown here is derived from an EMBL/GenBank/DDBJ whole genome shotgun (WGS) entry which is preliminary data.</text>
</comment>
<proteinExistence type="predicted"/>
<evidence type="ECO:0000256" key="1">
    <source>
        <dbReference type="SAM" id="SignalP"/>
    </source>
</evidence>
<dbReference type="Pfam" id="PF13618">
    <property type="entry name" value="Gluconate_2-dh3"/>
    <property type="match status" value="1"/>
</dbReference>
<sequence>MAFTSEVSRRTFLHSTAVAAALSLLRQGSPALAALASSAQAAMTADTGFTTLSANEAADIDAITARILPTTDTPGAREAGVVHFFDRALAQELSDALPPLRAFIDHLNSGLDGQRFASLNPLQQDELLILNQQDERFELCRVMTLFGFFAMPSYGGNRDHVGWELIGFKGHQGAWAPPFGYYDAHYPQGSGTDE</sequence>
<protein>
    <submittedName>
        <fullName evidence="2">Gluconate 2-dehydrogenase subunit 3 family protein</fullName>
    </submittedName>
</protein>
<name>A0A5C9A6I2_9GAMM</name>